<sequence length="126" mass="14098">MKDTIIKLPSKIRNYRKILNYYKLQIGPLFSSYFEIGPCSSSLERYLFSPSSPAAAHRRSPESAGHCEQGEKKRTREVAYLNRGCELSGEDPRPRREWRSEPACCGENSGTTAVVSTAAGDGHQRC</sequence>
<name>A0ACC0A538_CATRO</name>
<reference evidence="2" key="1">
    <citation type="journal article" date="2023" name="Nat. Plants">
        <title>Single-cell RNA sequencing provides a high-resolution roadmap for understanding the multicellular compartmentation of specialized metabolism.</title>
        <authorList>
            <person name="Sun S."/>
            <person name="Shen X."/>
            <person name="Li Y."/>
            <person name="Li Y."/>
            <person name="Wang S."/>
            <person name="Li R."/>
            <person name="Zhang H."/>
            <person name="Shen G."/>
            <person name="Guo B."/>
            <person name="Wei J."/>
            <person name="Xu J."/>
            <person name="St-Pierre B."/>
            <person name="Chen S."/>
            <person name="Sun C."/>
        </authorList>
    </citation>
    <scope>NUCLEOTIDE SEQUENCE [LARGE SCALE GENOMIC DNA]</scope>
</reference>
<keyword evidence="2" id="KW-1185">Reference proteome</keyword>
<dbReference type="Proteomes" id="UP001060085">
    <property type="component" value="Linkage Group LG07"/>
</dbReference>
<gene>
    <name evidence="1" type="ORF">M9H77_32702</name>
</gene>
<accession>A0ACC0A538</accession>
<evidence type="ECO:0000313" key="1">
    <source>
        <dbReference type="EMBL" id="KAI5655515.1"/>
    </source>
</evidence>
<organism evidence="1 2">
    <name type="scientific">Catharanthus roseus</name>
    <name type="common">Madagascar periwinkle</name>
    <name type="synonym">Vinca rosea</name>
    <dbReference type="NCBI Taxonomy" id="4058"/>
    <lineage>
        <taxon>Eukaryota</taxon>
        <taxon>Viridiplantae</taxon>
        <taxon>Streptophyta</taxon>
        <taxon>Embryophyta</taxon>
        <taxon>Tracheophyta</taxon>
        <taxon>Spermatophyta</taxon>
        <taxon>Magnoliopsida</taxon>
        <taxon>eudicotyledons</taxon>
        <taxon>Gunneridae</taxon>
        <taxon>Pentapetalae</taxon>
        <taxon>asterids</taxon>
        <taxon>lamiids</taxon>
        <taxon>Gentianales</taxon>
        <taxon>Apocynaceae</taxon>
        <taxon>Rauvolfioideae</taxon>
        <taxon>Vinceae</taxon>
        <taxon>Catharanthinae</taxon>
        <taxon>Catharanthus</taxon>
    </lineage>
</organism>
<protein>
    <submittedName>
        <fullName evidence="1">Uncharacterized protein</fullName>
    </submittedName>
</protein>
<dbReference type="EMBL" id="CM044707">
    <property type="protein sequence ID" value="KAI5655515.1"/>
    <property type="molecule type" value="Genomic_DNA"/>
</dbReference>
<comment type="caution">
    <text evidence="1">The sequence shown here is derived from an EMBL/GenBank/DDBJ whole genome shotgun (WGS) entry which is preliminary data.</text>
</comment>
<evidence type="ECO:0000313" key="2">
    <source>
        <dbReference type="Proteomes" id="UP001060085"/>
    </source>
</evidence>
<proteinExistence type="predicted"/>